<reference evidence="8" key="1">
    <citation type="submission" date="2017-04" db="EMBL/GenBank/DDBJ databases">
        <authorList>
            <person name="Varghese N."/>
            <person name="Submissions S."/>
        </authorList>
    </citation>
    <scope>NUCLEOTIDE SEQUENCE [LARGE SCALE GENOMIC DNA]</scope>
    <source>
        <strain evidence="8">DSM 16537</strain>
    </source>
</reference>
<feature type="binding site" evidence="4">
    <location>
        <position position="287"/>
    </location>
    <ligand>
        <name>Ca(2+)</name>
        <dbReference type="ChEBI" id="CHEBI:29108"/>
        <label>1</label>
    </ligand>
</feature>
<dbReference type="CDD" id="cd08997">
    <property type="entry name" value="GH68"/>
    <property type="match status" value="1"/>
</dbReference>
<dbReference type="InterPro" id="IPR023296">
    <property type="entry name" value="Glyco_hydro_beta-prop_sf"/>
</dbReference>
<feature type="binding site" evidence="3">
    <location>
        <position position="163"/>
    </location>
    <ligand>
        <name>substrate</name>
    </ligand>
</feature>
<comment type="similarity">
    <text evidence="1 6">Belongs to the glycosyl hydrolase 68 family.</text>
</comment>
<dbReference type="InterPro" id="IPR003469">
    <property type="entry name" value="Glyco_hydro_68"/>
</dbReference>
<gene>
    <name evidence="7" type="ORF">SAMN00777080_4304</name>
</gene>
<evidence type="ECO:0000313" key="8">
    <source>
        <dbReference type="Proteomes" id="UP000192333"/>
    </source>
</evidence>
<keyword evidence="4" id="KW-0106">Calcium</keyword>
<dbReference type="SUPFAM" id="SSF75005">
    <property type="entry name" value="Arabinanase/levansucrase/invertase"/>
    <property type="match status" value="1"/>
</dbReference>
<keyword evidence="8" id="KW-1185">Reference proteome</keyword>
<protein>
    <submittedName>
        <fullName evidence="7">Levansucrase</fullName>
    </submittedName>
</protein>
<dbReference type="STRING" id="758820.SAMN00777080_4304"/>
<dbReference type="GO" id="GO:0050053">
    <property type="term" value="F:levansucrase activity"/>
    <property type="evidence" value="ECO:0007669"/>
    <property type="project" value="InterPro"/>
</dbReference>
<evidence type="ECO:0000256" key="1">
    <source>
        <dbReference type="ARBA" id="ARBA00006775"/>
    </source>
</evidence>
<accession>A0A1W2H9S7</accession>
<dbReference type="AlphaFoldDB" id="A0A1W2H9S7"/>
<dbReference type="OrthoDB" id="9759709at2"/>
<dbReference type="GO" id="GO:0046872">
    <property type="term" value="F:metal ion binding"/>
    <property type="evidence" value="ECO:0007669"/>
    <property type="project" value="UniProtKB-KW"/>
</dbReference>
<dbReference type="Proteomes" id="UP000192333">
    <property type="component" value="Chromosome I"/>
</dbReference>
<feature type="active site" description="Nucleophile" evidence="2">
    <location>
        <position position="93"/>
    </location>
</feature>
<proteinExistence type="inferred from homology"/>
<evidence type="ECO:0000256" key="2">
    <source>
        <dbReference type="PIRSR" id="PIRSR603469-1"/>
    </source>
</evidence>
<evidence type="ECO:0000313" key="7">
    <source>
        <dbReference type="EMBL" id="SMD45645.1"/>
    </source>
</evidence>
<dbReference type="GO" id="GO:0009758">
    <property type="term" value="P:carbohydrate utilization"/>
    <property type="evidence" value="ECO:0007669"/>
    <property type="project" value="InterPro"/>
</dbReference>
<feature type="site" description="Transition state stabilizer" evidence="5">
    <location>
        <position position="259"/>
    </location>
</feature>
<feature type="binding site" evidence="3">
    <location>
        <position position="92"/>
    </location>
    <ligand>
        <name>substrate</name>
    </ligand>
</feature>
<name>A0A1W2H9S7_9BACT</name>
<feature type="active site" description="Proton donor/acceptor" evidence="2">
    <location>
        <position position="319"/>
    </location>
</feature>
<evidence type="ECO:0000256" key="4">
    <source>
        <dbReference type="PIRSR" id="PIRSR603469-3"/>
    </source>
</evidence>
<evidence type="ECO:0000256" key="3">
    <source>
        <dbReference type="PIRSR" id="PIRSR603469-2"/>
    </source>
</evidence>
<keyword evidence="4" id="KW-0479">Metal-binding</keyword>
<dbReference type="Gene3D" id="2.115.10.20">
    <property type="entry name" value="Glycosyl hydrolase domain, family 43"/>
    <property type="match status" value="2"/>
</dbReference>
<dbReference type="EMBL" id="LT838813">
    <property type="protein sequence ID" value="SMD45645.1"/>
    <property type="molecule type" value="Genomic_DNA"/>
</dbReference>
<evidence type="ECO:0000256" key="6">
    <source>
        <dbReference type="RuleBase" id="RU361220"/>
    </source>
</evidence>
<dbReference type="Pfam" id="PF02435">
    <property type="entry name" value="Glyco_hydro_68"/>
    <property type="match status" value="2"/>
</dbReference>
<organism evidence="7 8">
    <name type="scientific">Aquiflexum balticum DSM 16537</name>
    <dbReference type="NCBI Taxonomy" id="758820"/>
    <lineage>
        <taxon>Bacteria</taxon>
        <taxon>Pseudomonadati</taxon>
        <taxon>Bacteroidota</taxon>
        <taxon>Cytophagia</taxon>
        <taxon>Cytophagales</taxon>
        <taxon>Cyclobacteriaceae</taxon>
        <taxon>Aquiflexum</taxon>
    </lineage>
</organism>
<feature type="binding site" evidence="3">
    <location>
        <begin position="317"/>
        <end position="319"/>
    </location>
    <ligand>
        <name>substrate</name>
    </ligand>
</feature>
<sequence length="456" mass="51171">MMYKYFIKNLNFMIMKKNVWLPFLVAGGFFLLASCDPEEQPNVGVDPTDPAEVQTVEWTAEHVRLISRNTGNTIPRVDFDEGVDVMPGYHQWDYWPILNLDGSIARINGYRVMIVLTAPDTVLSGKRHDIVRHRYAISKDGINWEDKGMVFTEDEIIGSRQWAGSAYYDQGLVYFYYTATGEKGELNSGRINSGAPGDDTGGISYEQRIALSTAQVANQSETVVFENYSQHKVILEADGQIYQPATGMDESGTVFAMRDPFIYRDPATNKIYMTFTAREAGDITTYNGAVGLAEAVNNDLTQWKLLPPLVVTNINSELERPHFVLYNNKYYLYFSTHIEKFSPEVMDRVNSPEGMYGFVCDSFLGPYEPLNGSALVAANPIEDPYATFSWHVLQNNTVLSNTNYYNIQPGLEVGEFGALGEEWDRRHFGGTLAPRLVLSVNGNVVTLTNRLAPSLP</sequence>
<comment type="cofactor">
    <cofactor evidence="4">
        <name>Ca(2+)</name>
        <dbReference type="ChEBI" id="CHEBI:29108"/>
    </cofactor>
</comment>
<evidence type="ECO:0000256" key="5">
    <source>
        <dbReference type="PIRSR" id="PIRSR603469-4"/>
    </source>
</evidence>
<dbReference type="PROSITE" id="PS51257">
    <property type="entry name" value="PROKAR_LIPOPROTEIN"/>
    <property type="match status" value="1"/>
</dbReference>